<dbReference type="GO" id="GO:0006487">
    <property type="term" value="P:protein N-linked glycosylation"/>
    <property type="evidence" value="ECO:0007669"/>
    <property type="project" value="TreeGrafter"/>
</dbReference>
<keyword evidence="1" id="KW-0812">Transmembrane</keyword>
<organism evidence="3 4">
    <name type="scientific">Scyliorhinus torazame</name>
    <name type="common">Cloudy catshark</name>
    <name type="synonym">Catulus torazame</name>
    <dbReference type="NCBI Taxonomy" id="75743"/>
    <lineage>
        <taxon>Eukaryota</taxon>
        <taxon>Metazoa</taxon>
        <taxon>Chordata</taxon>
        <taxon>Craniata</taxon>
        <taxon>Vertebrata</taxon>
        <taxon>Chondrichthyes</taxon>
        <taxon>Elasmobranchii</taxon>
        <taxon>Galeomorphii</taxon>
        <taxon>Galeoidea</taxon>
        <taxon>Carcharhiniformes</taxon>
        <taxon>Scyliorhinidae</taxon>
        <taxon>Scyliorhinus</taxon>
    </lineage>
</organism>
<dbReference type="OMA" id="INQICAC"/>
<dbReference type="GO" id="GO:0005975">
    <property type="term" value="P:carbohydrate metabolic process"/>
    <property type="evidence" value="ECO:0007669"/>
    <property type="project" value="InterPro"/>
</dbReference>
<accession>A0A401PTT2</accession>
<keyword evidence="4" id="KW-1185">Reference proteome</keyword>
<dbReference type="Proteomes" id="UP000288216">
    <property type="component" value="Unassembled WGS sequence"/>
</dbReference>
<comment type="caution">
    <text evidence="3">The sequence shown here is derived from an EMBL/GenBank/DDBJ whole genome shotgun (WGS) entry which is preliminary data.</text>
</comment>
<dbReference type="OrthoDB" id="10016069at2759"/>
<dbReference type="InterPro" id="IPR029044">
    <property type="entry name" value="Nucleotide-diphossugar_trans"/>
</dbReference>
<dbReference type="InterPro" id="IPR027995">
    <property type="entry name" value="Galactosyl_T_N"/>
</dbReference>
<proteinExistence type="predicted"/>
<sequence length="189" mass="21286">MGKNMTAGVPLPGRGLHMVCMTVMMLCGLHFAVTLMYYLDVHVYTGQMMRRVGSFLVNERLPAAANGTVVPAPPFNSTVPPPTPLQPCPETPPHLLGLLKIEFSQPVSLEDVKKINPLVREGGRFTPVECTAPPKVAIIIPFRDRLQHLKYWLYYLHPILQRQQLDYGVYVINQICACFFCLLQNNLRL</sequence>
<reference evidence="3 4" key="1">
    <citation type="journal article" date="2018" name="Nat. Ecol. Evol.">
        <title>Shark genomes provide insights into elasmobranch evolution and the origin of vertebrates.</title>
        <authorList>
            <person name="Hara Y"/>
            <person name="Yamaguchi K"/>
            <person name="Onimaru K"/>
            <person name="Kadota M"/>
            <person name="Koyanagi M"/>
            <person name="Keeley SD"/>
            <person name="Tatsumi K"/>
            <person name="Tanaka K"/>
            <person name="Motone F"/>
            <person name="Kageyama Y"/>
            <person name="Nozu R"/>
            <person name="Adachi N"/>
            <person name="Nishimura O"/>
            <person name="Nakagawa R"/>
            <person name="Tanegashima C"/>
            <person name="Kiyatake I"/>
            <person name="Matsumoto R"/>
            <person name="Murakumo K"/>
            <person name="Nishida K"/>
            <person name="Terakita A"/>
            <person name="Kuratani S"/>
            <person name="Sato K"/>
            <person name="Hyodo S Kuraku.S."/>
        </authorList>
    </citation>
    <scope>NUCLEOTIDE SEQUENCE [LARGE SCALE GENOMIC DNA]</scope>
</reference>
<dbReference type="GO" id="GO:0003831">
    <property type="term" value="F:beta-N-acetylglucosaminylglycopeptide beta-1,4-galactosyltransferase activity"/>
    <property type="evidence" value="ECO:0007669"/>
    <property type="project" value="TreeGrafter"/>
</dbReference>
<protein>
    <recommendedName>
        <fullName evidence="2">Galactosyltransferase N-terminal domain-containing protein</fullName>
    </recommendedName>
</protein>
<dbReference type="AlphaFoldDB" id="A0A401PTT2"/>
<keyword evidence="1" id="KW-0472">Membrane</keyword>
<evidence type="ECO:0000259" key="2">
    <source>
        <dbReference type="Pfam" id="PF13733"/>
    </source>
</evidence>
<evidence type="ECO:0000313" key="3">
    <source>
        <dbReference type="EMBL" id="GCB76534.1"/>
    </source>
</evidence>
<dbReference type="GO" id="GO:0008092">
    <property type="term" value="F:cytoskeletal protein binding"/>
    <property type="evidence" value="ECO:0007669"/>
    <property type="project" value="TreeGrafter"/>
</dbReference>
<evidence type="ECO:0000256" key="1">
    <source>
        <dbReference type="SAM" id="Phobius"/>
    </source>
</evidence>
<dbReference type="GO" id="GO:0005794">
    <property type="term" value="C:Golgi apparatus"/>
    <property type="evidence" value="ECO:0007669"/>
    <property type="project" value="TreeGrafter"/>
</dbReference>
<feature type="transmembrane region" description="Helical" evidence="1">
    <location>
        <begin position="15"/>
        <end position="39"/>
    </location>
</feature>
<dbReference type="SUPFAM" id="SSF53448">
    <property type="entry name" value="Nucleotide-diphospho-sugar transferases"/>
    <property type="match status" value="1"/>
</dbReference>
<gene>
    <name evidence="3" type="ORF">scyTo_0016572</name>
</gene>
<dbReference type="PANTHER" id="PTHR19300:SF5">
    <property type="entry name" value="BETA-1,4-GALACTOSYLTRANSFERASE 1"/>
    <property type="match status" value="1"/>
</dbReference>
<dbReference type="InterPro" id="IPR003859">
    <property type="entry name" value="Galactosyl_T"/>
</dbReference>
<dbReference type="Gene3D" id="3.90.550.10">
    <property type="entry name" value="Spore Coat Polysaccharide Biosynthesis Protein SpsA, Chain A"/>
    <property type="match status" value="1"/>
</dbReference>
<dbReference type="Pfam" id="PF13733">
    <property type="entry name" value="Glyco_transf_7N"/>
    <property type="match status" value="1"/>
</dbReference>
<dbReference type="EMBL" id="BFAA01010092">
    <property type="protein sequence ID" value="GCB76534.1"/>
    <property type="molecule type" value="Genomic_DNA"/>
</dbReference>
<dbReference type="PANTHER" id="PTHR19300">
    <property type="entry name" value="BETA-1,4-GALACTOSYLTRANSFERASE"/>
    <property type="match status" value="1"/>
</dbReference>
<name>A0A401PTT2_SCYTO</name>
<evidence type="ECO:0000313" key="4">
    <source>
        <dbReference type="Proteomes" id="UP000288216"/>
    </source>
</evidence>
<feature type="domain" description="Galactosyltransferase N-terminal" evidence="2">
    <location>
        <begin position="88"/>
        <end position="175"/>
    </location>
</feature>
<keyword evidence="1" id="KW-1133">Transmembrane helix</keyword>
<dbReference type="STRING" id="75743.A0A401PTT2"/>